<dbReference type="EMBL" id="CACTIH010003711">
    <property type="protein sequence ID" value="CAA2982955.1"/>
    <property type="molecule type" value="Genomic_DNA"/>
</dbReference>
<dbReference type="AlphaFoldDB" id="A0A8S0RV95"/>
<gene>
    <name evidence="2" type="ORF">OLEA9_A112352</name>
</gene>
<dbReference type="Gramene" id="OE9A112352T1">
    <property type="protein sequence ID" value="OE9A112352C1"/>
    <property type="gene ID" value="OE9A112352"/>
</dbReference>
<name>A0A8S0RV95_OLEEU</name>
<feature type="region of interest" description="Disordered" evidence="1">
    <location>
        <begin position="45"/>
        <end position="64"/>
    </location>
</feature>
<accession>A0A8S0RV95</accession>
<reference evidence="2 3" key="1">
    <citation type="submission" date="2019-12" db="EMBL/GenBank/DDBJ databases">
        <authorList>
            <person name="Alioto T."/>
            <person name="Alioto T."/>
            <person name="Gomez Garrido J."/>
        </authorList>
    </citation>
    <scope>NUCLEOTIDE SEQUENCE [LARGE SCALE GENOMIC DNA]</scope>
</reference>
<comment type="caution">
    <text evidence="2">The sequence shown here is derived from an EMBL/GenBank/DDBJ whole genome shotgun (WGS) entry which is preliminary data.</text>
</comment>
<evidence type="ECO:0000313" key="2">
    <source>
        <dbReference type="EMBL" id="CAA2982955.1"/>
    </source>
</evidence>
<proteinExistence type="predicted"/>
<dbReference type="Proteomes" id="UP000594638">
    <property type="component" value="Unassembled WGS sequence"/>
</dbReference>
<evidence type="ECO:0000256" key="1">
    <source>
        <dbReference type="SAM" id="MobiDB-lite"/>
    </source>
</evidence>
<sequence>TQPSVPPVAPPSATALPVISVVDQVTSTTPSAPAQAINVEEATDTEFYSRHSQQSSLHSRPDTG</sequence>
<feature type="non-terminal residue" evidence="2">
    <location>
        <position position="64"/>
    </location>
</feature>
<protein>
    <submittedName>
        <fullName evidence="2">Uncharacterized protein</fullName>
    </submittedName>
</protein>
<organism evidence="2 3">
    <name type="scientific">Olea europaea subsp. europaea</name>
    <dbReference type="NCBI Taxonomy" id="158383"/>
    <lineage>
        <taxon>Eukaryota</taxon>
        <taxon>Viridiplantae</taxon>
        <taxon>Streptophyta</taxon>
        <taxon>Embryophyta</taxon>
        <taxon>Tracheophyta</taxon>
        <taxon>Spermatophyta</taxon>
        <taxon>Magnoliopsida</taxon>
        <taxon>eudicotyledons</taxon>
        <taxon>Gunneridae</taxon>
        <taxon>Pentapetalae</taxon>
        <taxon>asterids</taxon>
        <taxon>lamiids</taxon>
        <taxon>Lamiales</taxon>
        <taxon>Oleaceae</taxon>
        <taxon>Oleeae</taxon>
        <taxon>Olea</taxon>
    </lineage>
</organism>
<keyword evidence="3" id="KW-1185">Reference proteome</keyword>
<evidence type="ECO:0000313" key="3">
    <source>
        <dbReference type="Proteomes" id="UP000594638"/>
    </source>
</evidence>